<evidence type="ECO:0000313" key="3">
    <source>
        <dbReference type="Proteomes" id="UP000249239"/>
    </source>
</evidence>
<evidence type="ECO:0000313" key="2">
    <source>
        <dbReference type="EMBL" id="PZX13051.1"/>
    </source>
</evidence>
<comment type="caution">
    <text evidence="2">The sequence shown here is derived from an EMBL/GenBank/DDBJ whole genome shotgun (WGS) entry which is preliminary data.</text>
</comment>
<dbReference type="Proteomes" id="UP000249239">
    <property type="component" value="Unassembled WGS sequence"/>
</dbReference>
<dbReference type="OrthoDB" id="815717at2"/>
<reference evidence="2 3" key="1">
    <citation type="submission" date="2018-06" db="EMBL/GenBank/DDBJ databases">
        <title>Genomic Encyclopedia of Archaeal and Bacterial Type Strains, Phase II (KMG-II): from individual species to whole genera.</title>
        <authorList>
            <person name="Goeker M."/>
        </authorList>
    </citation>
    <scope>NUCLEOTIDE SEQUENCE [LARGE SCALE GENOMIC DNA]</scope>
    <source>
        <strain evidence="2 3">DSM 6779</strain>
    </source>
</reference>
<gene>
    <name evidence="2" type="ORF">LX69_02711</name>
</gene>
<feature type="chain" id="PRO_5016100391" evidence="1">
    <location>
        <begin position="27"/>
        <end position="219"/>
    </location>
</feature>
<proteinExistence type="predicted"/>
<keyword evidence="3" id="KW-1185">Reference proteome</keyword>
<name>A0A2W7MZE1_9BACT</name>
<keyword evidence="1" id="KW-0732">Signal</keyword>
<dbReference type="AlphaFoldDB" id="A0A2W7MZE1"/>
<feature type="signal peptide" evidence="1">
    <location>
        <begin position="1"/>
        <end position="26"/>
    </location>
</feature>
<protein>
    <submittedName>
        <fullName evidence="2">Uncharacterized protein</fullName>
    </submittedName>
</protein>
<accession>A0A2W7MZE1</accession>
<sequence length="219" mass="24957">MKTSHSFTFRIVLCIASMTISLPAMAKKVPATVVTTSSDTLLGEIRLSKVNIADGSFLLGGYDPESFHYMVAFRQHGKKRFKSFGPEELKAFSFVIDSVPHLYRSFVIDRKSIVPSEQNSVRFLHCLYDGTISLYFLRSTYPVNRQPMSGLLRFDEYFLHSATAGLVIIKDSDRDLFSKERLIQMGMDDEFIKQLSGTPSFKNILSILTTYDQWLKPKK</sequence>
<organism evidence="2 3">
    <name type="scientific">Breznakibacter xylanolyticus</name>
    <dbReference type="NCBI Taxonomy" id="990"/>
    <lineage>
        <taxon>Bacteria</taxon>
        <taxon>Pseudomonadati</taxon>
        <taxon>Bacteroidota</taxon>
        <taxon>Bacteroidia</taxon>
        <taxon>Marinilabiliales</taxon>
        <taxon>Marinilabiliaceae</taxon>
        <taxon>Breznakibacter</taxon>
    </lineage>
</organism>
<dbReference type="RefSeq" id="WP_111446546.1">
    <property type="nucleotide sequence ID" value="NZ_QKZK01000027.1"/>
</dbReference>
<dbReference type="EMBL" id="QKZK01000027">
    <property type="protein sequence ID" value="PZX13051.1"/>
    <property type="molecule type" value="Genomic_DNA"/>
</dbReference>
<evidence type="ECO:0000256" key="1">
    <source>
        <dbReference type="SAM" id="SignalP"/>
    </source>
</evidence>